<feature type="transmembrane region" description="Helical" evidence="1">
    <location>
        <begin position="25"/>
        <end position="44"/>
    </location>
</feature>
<proteinExistence type="predicted"/>
<keyword evidence="1" id="KW-0812">Transmembrane</keyword>
<gene>
    <name evidence="2" type="ordered locus">MTES_1286</name>
</gene>
<dbReference type="AlphaFoldDB" id="E8N733"/>
<accession>E8N733</accession>
<dbReference type="Proteomes" id="UP000008975">
    <property type="component" value="Chromosome"/>
</dbReference>
<reference key="2">
    <citation type="submission" date="2011-02" db="EMBL/GenBank/DDBJ databases">
        <title>Genome sequence of Microbacterium testaceum StLB037.</title>
        <authorList>
            <person name="Morohoshi T."/>
            <person name="Wang W.Z."/>
            <person name="Someya N."/>
            <person name="Ikeda T."/>
        </authorList>
    </citation>
    <scope>NUCLEOTIDE SEQUENCE</scope>
    <source>
        <strain>StLB037</strain>
    </source>
</reference>
<protein>
    <submittedName>
        <fullName evidence="2">Uncharacterized protein</fullName>
    </submittedName>
</protein>
<dbReference type="RefSeq" id="WP_013584375.1">
    <property type="nucleotide sequence ID" value="NC_015125.1"/>
</dbReference>
<reference evidence="2 3" key="1">
    <citation type="journal article" date="2011" name="J. Bacteriol.">
        <title>Genome sequence of Microbacterium testaceum StLB037, an N-acylhomoserine lactone-degrading bacterium isolated from potato leaves.</title>
        <authorList>
            <person name="Morohoshi T."/>
            <person name="Wang W.-Z."/>
            <person name="Someya N."/>
            <person name="Ikeda T."/>
        </authorList>
    </citation>
    <scope>NUCLEOTIDE SEQUENCE [LARGE SCALE GENOMIC DNA]</scope>
    <source>
        <strain evidence="2 3">StLB037</strain>
    </source>
</reference>
<sequence length="55" mass="6060">MKTFLVLLVLWAILAIVGFAFEGLLWLAIVGIVLFVGTLIFGLIRRNATRKASRG</sequence>
<name>E8N733_MICTS</name>
<evidence type="ECO:0000313" key="2">
    <source>
        <dbReference type="EMBL" id="BAJ74250.1"/>
    </source>
</evidence>
<dbReference type="eggNOG" id="ENOG502ZWW2">
    <property type="taxonomic scope" value="Bacteria"/>
</dbReference>
<keyword evidence="1" id="KW-1133">Transmembrane helix</keyword>
<keyword evidence="1" id="KW-0472">Membrane</keyword>
<dbReference type="EMBL" id="AP012052">
    <property type="protein sequence ID" value="BAJ74250.1"/>
    <property type="molecule type" value="Genomic_DNA"/>
</dbReference>
<dbReference type="HOGENOM" id="CLU_203330_1_1_11"/>
<organism evidence="2 3">
    <name type="scientific">Microbacterium testaceum (strain StLB037)</name>
    <dbReference type="NCBI Taxonomy" id="979556"/>
    <lineage>
        <taxon>Bacteria</taxon>
        <taxon>Bacillati</taxon>
        <taxon>Actinomycetota</taxon>
        <taxon>Actinomycetes</taxon>
        <taxon>Micrococcales</taxon>
        <taxon>Microbacteriaceae</taxon>
        <taxon>Microbacterium</taxon>
    </lineage>
</organism>
<dbReference type="KEGG" id="mts:MTES_1286"/>
<evidence type="ECO:0000256" key="1">
    <source>
        <dbReference type="SAM" id="Phobius"/>
    </source>
</evidence>
<evidence type="ECO:0000313" key="3">
    <source>
        <dbReference type="Proteomes" id="UP000008975"/>
    </source>
</evidence>